<feature type="signal peptide" evidence="1">
    <location>
        <begin position="1"/>
        <end position="17"/>
    </location>
</feature>
<protein>
    <recommendedName>
        <fullName evidence="4">Phytocyanin domain-containing protein</fullName>
    </recommendedName>
</protein>
<sequence length="69" mass="7517">MRGGSAIAGFIVVGILAVFSVGPQDEDFQVARGDKSWAVPNSVNGLDYETWAETDQYHVGEFLTELLLE</sequence>
<accession>A0ABD1Z2K4</accession>
<feature type="chain" id="PRO_5044786903" description="Phytocyanin domain-containing protein" evidence="1">
    <location>
        <begin position="18"/>
        <end position="69"/>
    </location>
</feature>
<comment type="caution">
    <text evidence="2">The sequence shown here is derived from an EMBL/GenBank/DDBJ whole genome shotgun (WGS) entry which is preliminary data.</text>
</comment>
<keyword evidence="1" id="KW-0732">Signal</keyword>
<proteinExistence type="predicted"/>
<dbReference type="AlphaFoldDB" id="A0ABD1Z2K4"/>
<evidence type="ECO:0008006" key="4">
    <source>
        <dbReference type="Google" id="ProtNLM"/>
    </source>
</evidence>
<evidence type="ECO:0000313" key="2">
    <source>
        <dbReference type="EMBL" id="KAL2642013.1"/>
    </source>
</evidence>
<organism evidence="2 3">
    <name type="scientific">Riccia fluitans</name>
    <dbReference type="NCBI Taxonomy" id="41844"/>
    <lineage>
        <taxon>Eukaryota</taxon>
        <taxon>Viridiplantae</taxon>
        <taxon>Streptophyta</taxon>
        <taxon>Embryophyta</taxon>
        <taxon>Marchantiophyta</taxon>
        <taxon>Marchantiopsida</taxon>
        <taxon>Marchantiidae</taxon>
        <taxon>Marchantiales</taxon>
        <taxon>Ricciaceae</taxon>
        <taxon>Riccia</taxon>
    </lineage>
</organism>
<reference evidence="2 3" key="1">
    <citation type="submission" date="2024-09" db="EMBL/GenBank/DDBJ databases">
        <title>Chromosome-scale assembly of Riccia fluitans.</title>
        <authorList>
            <person name="Paukszto L."/>
            <person name="Sawicki J."/>
            <person name="Karawczyk K."/>
            <person name="Piernik-Szablinska J."/>
            <person name="Szczecinska M."/>
            <person name="Mazdziarz M."/>
        </authorList>
    </citation>
    <scope>NUCLEOTIDE SEQUENCE [LARGE SCALE GENOMIC DNA]</scope>
    <source>
        <strain evidence="2">Rf_01</strain>
        <tissue evidence="2">Aerial parts of the thallus</tissue>
    </source>
</reference>
<evidence type="ECO:0000313" key="3">
    <source>
        <dbReference type="Proteomes" id="UP001605036"/>
    </source>
</evidence>
<gene>
    <name evidence="2" type="ORF">R1flu_009600</name>
</gene>
<dbReference type="Proteomes" id="UP001605036">
    <property type="component" value="Unassembled WGS sequence"/>
</dbReference>
<keyword evidence="3" id="KW-1185">Reference proteome</keyword>
<evidence type="ECO:0000256" key="1">
    <source>
        <dbReference type="SAM" id="SignalP"/>
    </source>
</evidence>
<dbReference type="EMBL" id="JBHFFA010000002">
    <property type="protein sequence ID" value="KAL2642013.1"/>
    <property type="molecule type" value="Genomic_DNA"/>
</dbReference>
<name>A0ABD1Z2K4_9MARC</name>